<name>A0ABP7D0D9_9MICC</name>
<keyword evidence="2" id="KW-1185">Reference proteome</keyword>
<reference evidence="2" key="1">
    <citation type="journal article" date="2019" name="Int. J. Syst. Evol. Microbiol.">
        <title>The Global Catalogue of Microorganisms (GCM) 10K type strain sequencing project: providing services to taxonomists for standard genome sequencing and annotation.</title>
        <authorList>
            <consortium name="The Broad Institute Genomics Platform"/>
            <consortium name="The Broad Institute Genome Sequencing Center for Infectious Disease"/>
            <person name="Wu L."/>
            <person name="Ma J."/>
        </authorList>
    </citation>
    <scope>NUCLEOTIDE SEQUENCE [LARGE SCALE GENOMIC DNA]</scope>
    <source>
        <strain evidence="2">JCM 16961</strain>
    </source>
</reference>
<evidence type="ECO:0000313" key="2">
    <source>
        <dbReference type="Proteomes" id="UP001501536"/>
    </source>
</evidence>
<protein>
    <submittedName>
        <fullName evidence="1">Uncharacterized protein</fullName>
    </submittedName>
</protein>
<dbReference type="EMBL" id="BAABCJ010000001">
    <property type="protein sequence ID" value="GAA3698937.1"/>
    <property type="molecule type" value="Genomic_DNA"/>
</dbReference>
<dbReference type="RefSeq" id="WP_344880784.1">
    <property type="nucleotide sequence ID" value="NZ_BAABCJ010000001.1"/>
</dbReference>
<proteinExistence type="predicted"/>
<accession>A0ABP7D0D9</accession>
<dbReference type="Proteomes" id="UP001501536">
    <property type="component" value="Unassembled WGS sequence"/>
</dbReference>
<comment type="caution">
    <text evidence="1">The sequence shown here is derived from an EMBL/GenBank/DDBJ whole genome shotgun (WGS) entry which is preliminary data.</text>
</comment>
<sequence length="134" mass="14871">MSRCSLLFIIDEAPLSGAIRQSIDLALRYREDFPLGLPVESEELYAFGEAERIQERIRPLRPSRSGDSAETSLGPVHAIWRGGGWLTPGSCPPPPPEDNGATAWQWAHYNAVMDAPPRSYLVLWDLRLADELAA</sequence>
<organism evidence="1 2">
    <name type="scientific">Zhihengliuella alba</name>
    <dbReference type="NCBI Taxonomy" id="547018"/>
    <lineage>
        <taxon>Bacteria</taxon>
        <taxon>Bacillati</taxon>
        <taxon>Actinomycetota</taxon>
        <taxon>Actinomycetes</taxon>
        <taxon>Micrococcales</taxon>
        <taxon>Micrococcaceae</taxon>
        <taxon>Zhihengliuella</taxon>
    </lineage>
</organism>
<evidence type="ECO:0000313" key="1">
    <source>
        <dbReference type="EMBL" id="GAA3698937.1"/>
    </source>
</evidence>
<gene>
    <name evidence="1" type="ORF">GCM10022377_09930</name>
</gene>